<dbReference type="CDD" id="cd02440">
    <property type="entry name" value="AdoMet_MTases"/>
    <property type="match status" value="1"/>
</dbReference>
<accession>A0A919BKL7</accession>
<dbReference type="AlphaFoldDB" id="A0A919BKL7"/>
<feature type="binding site" evidence="2">
    <location>
        <begin position="109"/>
        <end position="110"/>
    </location>
    <ligand>
        <name>S-adenosyl-L-methionine</name>
        <dbReference type="ChEBI" id="CHEBI:59789"/>
    </ligand>
</feature>
<keyword evidence="1" id="KW-0862">Zinc</keyword>
<feature type="binding site" evidence="1">
    <location>
        <position position="39"/>
    </location>
    <ligand>
        <name>Zn(2+)</name>
        <dbReference type="ChEBI" id="CHEBI:29105"/>
    </ligand>
</feature>
<dbReference type="InterPro" id="IPR025714">
    <property type="entry name" value="Methyltranfer_dom"/>
</dbReference>
<evidence type="ECO:0000313" key="6">
    <source>
        <dbReference type="Proteomes" id="UP000623842"/>
    </source>
</evidence>
<feature type="domain" description="23S rRNA (guanine(745)-N(1))-methyltransferase N-terminal" evidence="4">
    <location>
        <begin position="17"/>
        <end position="60"/>
    </location>
</feature>
<protein>
    <submittedName>
        <fullName evidence="5">23S rRNA (Guanine(745)-N(1))-methyltransferase</fullName>
    </submittedName>
</protein>
<dbReference type="Gene3D" id="3.40.50.150">
    <property type="entry name" value="Vaccinia Virus protein VP39"/>
    <property type="match status" value="1"/>
</dbReference>
<feature type="domain" description="Methyltransferase" evidence="3">
    <location>
        <begin position="97"/>
        <end position="206"/>
    </location>
</feature>
<keyword evidence="2" id="KW-0949">S-adenosyl-L-methionine</keyword>
<dbReference type="SUPFAM" id="SSF53335">
    <property type="entry name" value="S-adenosyl-L-methionine-dependent methyltransferases"/>
    <property type="match status" value="1"/>
</dbReference>
<dbReference type="InterPro" id="IPR016718">
    <property type="entry name" value="rRNA_m1G-MeTrfase_A_prd"/>
</dbReference>
<dbReference type="Pfam" id="PF13847">
    <property type="entry name" value="Methyltransf_31"/>
    <property type="match status" value="1"/>
</dbReference>
<evidence type="ECO:0000259" key="3">
    <source>
        <dbReference type="Pfam" id="PF13847"/>
    </source>
</evidence>
<dbReference type="EMBL" id="BNCK01000004">
    <property type="protein sequence ID" value="GHF93518.1"/>
    <property type="molecule type" value="Genomic_DNA"/>
</dbReference>
<keyword evidence="1" id="KW-0479">Metal-binding</keyword>
<evidence type="ECO:0000313" key="5">
    <source>
        <dbReference type="EMBL" id="GHF93518.1"/>
    </source>
</evidence>
<evidence type="ECO:0000256" key="1">
    <source>
        <dbReference type="PIRSR" id="PIRSR018249-1"/>
    </source>
</evidence>
<dbReference type="InterPro" id="IPR052939">
    <property type="entry name" value="23S_rRNA_MeTrnsfrase_RlmA"/>
</dbReference>
<feature type="binding site" evidence="1">
    <location>
        <position position="19"/>
    </location>
    <ligand>
        <name>Zn(2+)</name>
        <dbReference type="ChEBI" id="CHEBI:29105"/>
    </ligand>
</feature>
<dbReference type="GO" id="GO:0046872">
    <property type="term" value="F:metal ion binding"/>
    <property type="evidence" value="ECO:0007669"/>
    <property type="project" value="UniProtKB-KW"/>
</dbReference>
<evidence type="ECO:0000259" key="4">
    <source>
        <dbReference type="Pfam" id="PF21302"/>
    </source>
</evidence>
<proteinExistence type="predicted"/>
<gene>
    <name evidence="5" type="primary">rrmA</name>
    <name evidence="5" type="ORF">GCM10017161_22420</name>
</gene>
<feature type="binding site" evidence="1">
    <location>
        <position position="35"/>
    </location>
    <ligand>
        <name>Zn(2+)</name>
        <dbReference type="ChEBI" id="CHEBI:29105"/>
    </ligand>
</feature>
<comment type="caution">
    <text evidence="5">The sequence shown here is derived from an EMBL/GenBank/DDBJ whole genome shotgun (WGS) entry which is preliminary data.</text>
</comment>
<sequence>MGCVTPLLTMTLKHPDYQCPICQTSLTLKDKVFCCGNNHSFDLAKEGYVNLLPVQLKQSKQPGDNKAMVNARRAFLEKGYYQPLVSKLASLLAQYKKDQGNILDAGCGEGYYTHQLAQTKANIYGVDIAKEAIKKAAKKYKDNHFCVATLSHLPFADQTFNALVSVYAPILEAEFTRVLAFDGILITVTPAKNHLHALKEKIYINAQQHDENKSPISHLTLLHQEQLSYEMELSSGDDILNLLSMTPFAFKASEQVKKELAQLEQFNCQADFMIRTYQKSR</sequence>
<feature type="binding site" evidence="2">
    <location>
        <position position="194"/>
    </location>
    <ligand>
        <name>S-adenosyl-L-methionine</name>
        <dbReference type="ChEBI" id="CHEBI:59789"/>
    </ligand>
</feature>
<keyword evidence="6" id="KW-1185">Reference proteome</keyword>
<dbReference type="InterPro" id="IPR029063">
    <property type="entry name" value="SAM-dependent_MTases_sf"/>
</dbReference>
<dbReference type="PIRSF" id="PIRSF018249">
    <property type="entry name" value="MyrA_prd"/>
    <property type="match status" value="1"/>
</dbReference>
<dbReference type="Proteomes" id="UP000623842">
    <property type="component" value="Unassembled WGS sequence"/>
</dbReference>
<dbReference type="PANTHER" id="PTHR43460">
    <property type="entry name" value="METHYLTRANSFERASE"/>
    <property type="match status" value="1"/>
</dbReference>
<name>A0A919BKL7_9GAMM</name>
<dbReference type="Pfam" id="PF21302">
    <property type="entry name" value="Zn_ribbon_RlmA"/>
    <property type="match status" value="1"/>
</dbReference>
<reference evidence="5" key="2">
    <citation type="submission" date="2020-09" db="EMBL/GenBank/DDBJ databases">
        <authorList>
            <person name="Sun Q."/>
            <person name="Kim S."/>
        </authorList>
    </citation>
    <scope>NUCLEOTIDE SEQUENCE</scope>
    <source>
        <strain evidence="5">KCTC 42731</strain>
    </source>
</reference>
<reference evidence="5" key="1">
    <citation type="journal article" date="2014" name="Int. J. Syst. Evol. Microbiol.">
        <title>Complete genome sequence of Corynebacterium casei LMG S-19264T (=DSM 44701T), isolated from a smear-ripened cheese.</title>
        <authorList>
            <consortium name="US DOE Joint Genome Institute (JGI-PGF)"/>
            <person name="Walter F."/>
            <person name="Albersmeier A."/>
            <person name="Kalinowski J."/>
            <person name="Ruckert C."/>
        </authorList>
    </citation>
    <scope>NUCLEOTIDE SEQUENCE</scope>
    <source>
        <strain evidence="5">KCTC 42731</strain>
    </source>
</reference>
<dbReference type="InterPro" id="IPR048647">
    <property type="entry name" value="RlmA_N"/>
</dbReference>
<dbReference type="PANTHER" id="PTHR43460:SF1">
    <property type="entry name" value="METHYLTRANSFERASE TYPE 11 DOMAIN-CONTAINING PROTEIN"/>
    <property type="match status" value="1"/>
</dbReference>
<evidence type="ECO:0000256" key="2">
    <source>
        <dbReference type="PIRSR" id="PIRSR018249-2"/>
    </source>
</evidence>
<feature type="binding site" evidence="2">
    <location>
        <position position="81"/>
    </location>
    <ligand>
        <name>S-adenosyl-L-methionine</name>
        <dbReference type="ChEBI" id="CHEBI:59789"/>
    </ligand>
</feature>
<dbReference type="GO" id="GO:0008168">
    <property type="term" value="F:methyltransferase activity"/>
    <property type="evidence" value="ECO:0007669"/>
    <property type="project" value="InterPro"/>
</dbReference>
<dbReference type="NCBIfam" id="NF008300">
    <property type="entry name" value="PRK11088.1"/>
    <property type="match status" value="1"/>
</dbReference>
<organism evidence="5 6">
    <name type="scientific">Thalassotalea marina</name>
    <dbReference type="NCBI Taxonomy" id="1673741"/>
    <lineage>
        <taxon>Bacteria</taxon>
        <taxon>Pseudomonadati</taxon>
        <taxon>Pseudomonadota</taxon>
        <taxon>Gammaproteobacteria</taxon>
        <taxon>Alteromonadales</taxon>
        <taxon>Colwelliaceae</taxon>
        <taxon>Thalassotalea</taxon>
    </lineage>
</organism>
<feature type="binding site" evidence="1">
    <location>
        <position position="22"/>
    </location>
    <ligand>
        <name>Zn(2+)</name>
        <dbReference type="ChEBI" id="CHEBI:29105"/>
    </ligand>
</feature>